<dbReference type="EMBL" id="FXTT01000009">
    <property type="protein sequence ID" value="SMP37133.1"/>
    <property type="molecule type" value="Genomic_DNA"/>
</dbReference>
<sequence>MRDLAVSSVGLSTKVCGDSSRIYIGSSEANKCLEAAVGFASTHSDSFELFEFAEEVLDKVSPFVNLCIDLSWQASAGMLRDHDIGAALIELKSYIYPFF</sequence>
<evidence type="ECO:0000313" key="1">
    <source>
        <dbReference type="EMBL" id="SMP37133.1"/>
    </source>
</evidence>
<dbReference type="Proteomes" id="UP001157914">
    <property type="component" value="Unassembled WGS sequence"/>
</dbReference>
<dbReference type="RefSeq" id="WP_283404687.1">
    <property type="nucleotide sequence ID" value="NZ_BAAAEA010000006.1"/>
</dbReference>
<evidence type="ECO:0000313" key="2">
    <source>
        <dbReference type="Proteomes" id="UP001157914"/>
    </source>
</evidence>
<comment type="caution">
    <text evidence="1">The sequence shown here is derived from an EMBL/GenBank/DDBJ whole genome shotgun (WGS) entry which is preliminary data.</text>
</comment>
<organism evidence="1 2">
    <name type="scientific">Roseibium denhamense</name>
    <dbReference type="NCBI Taxonomy" id="76305"/>
    <lineage>
        <taxon>Bacteria</taxon>
        <taxon>Pseudomonadati</taxon>
        <taxon>Pseudomonadota</taxon>
        <taxon>Alphaproteobacteria</taxon>
        <taxon>Hyphomicrobiales</taxon>
        <taxon>Stappiaceae</taxon>
        <taxon>Roseibium</taxon>
    </lineage>
</organism>
<protein>
    <submittedName>
        <fullName evidence="1">Uncharacterized protein</fullName>
    </submittedName>
</protein>
<accession>A0ABY1PM35</accession>
<reference evidence="1 2" key="1">
    <citation type="submission" date="2017-05" db="EMBL/GenBank/DDBJ databases">
        <authorList>
            <person name="Varghese N."/>
            <person name="Submissions S."/>
        </authorList>
    </citation>
    <scope>NUCLEOTIDE SEQUENCE [LARGE SCALE GENOMIC DNA]</scope>
    <source>
        <strain evidence="1 2">DSM 15949</strain>
    </source>
</reference>
<gene>
    <name evidence="1" type="ORF">SAMN06265374_4504</name>
</gene>
<keyword evidence="2" id="KW-1185">Reference proteome</keyword>
<name>A0ABY1PM35_9HYPH</name>
<proteinExistence type="predicted"/>